<dbReference type="AlphaFoldDB" id="S8CVQ7"/>
<dbReference type="GO" id="GO:0005634">
    <property type="term" value="C:nucleus"/>
    <property type="evidence" value="ECO:0007669"/>
    <property type="project" value="TreeGrafter"/>
</dbReference>
<evidence type="ECO:0000313" key="6">
    <source>
        <dbReference type="EMBL" id="EPS70895.1"/>
    </source>
</evidence>
<keyword evidence="1" id="KW-0479">Metal-binding</keyword>
<proteinExistence type="predicted"/>
<feature type="domain" description="RING-type" evidence="5">
    <location>
        <begin position="36"/>
        <end position="77"/>
    </location>
</feature>
<feature type="non-terminal residue" evidence="6">
    <location>
        <position position="83"/>
    </location>
</feature>
<comment type="caution">
    <text evidence="6">The sequence shown here is derived from an EMBL/GenBank/DDBJ whole genome shotgun (WGS) entry which is preliminary data.</text>
</comment>
<dbReference type="GO" id="GO:0006511">
    <property type="term" value="P:ubiquitin-dependent protein catabolic process"/>
    <property type="evidence" value="ECO:0007669"/>
    <property type="project" value="TreeGrafter"/>
</dbReference>
<dbReference type="PROSITE" id="PS50089">
    <property type="entry name" value="ZF_RING_2"/>
    <property type="match status" value="1"/>
</dbReference>
<evidence type="ECO:0000256" key="4">
    <source>
        <dbReference type="PROSITE-ProRule" id="PRU00175"/>
    </source>
</evidence>
<dbReference type="Proteomes" id="UP000015453">
    <property type="component" value="Unassembled WGS sequence"/>
</dbReference>
<feature type="non-terminal residue" evidence="6">
    <location>
        <position position="1"/>
    </location>
</feature>
<gene>
    <name evidence="6" type="ORF">M569_03868</name>
</gene>
<protein>
    <recommendedName>
        <fullName evidence="5">RING-type domain-containing protein</fullName>
    </recommendedName>
</protein>
<evidence type="ECO:0000259" key="5">
    <source>
        <dbReference type="PROSITE" id="PS50089"/>
    </source>
</evidence>
<dbReference type="Pfam" id="PF13639">
    <property type="entry name" value="zf-RING_2"/>
    <property type="match status" value="1"/>
</dbReference>
<evidence type="ECO:0000256" key="2">
    <source>
        <dbReference type="ARBA" id="ARBA00022771"/>
    </source>
</evidence>
<dbReference type="SMART" id="SM00184">
    <property type="entry name" value="RING"/>
    <property type="match status" value="1"/>
</dbReference>
<keyword evidence="3" id="KW-0862">Zinc</keyword>
<organism evidence="6 7">
    <name type="scientific">Genlisea aurea</name>
    <dbReference type="NCBI Taxonomy" id="192259"/>
    <lineage>
        <taxon>Eukaryota</taxon>
        <taxon>Viridiplantae</taxon>
        <taxon>Streptophyta</taxon>
        <taxon>Embryophyta</taxon>
        <taxon>Tracheophyta</taxon>
        <taxon>Spermatophyta</taxon>
        <taxon>Magnoliopsida</taxon>
        <taxon>eudicotyledons</taxon>
        <taxon>Gunneridae</taxon>
        <taxon>Pentapetalae</taxon>
        <taxon>asterids</taxon>
        <taxon>lamiids</taxon>
        <taxon>Lamiales</taxon>
        <taxon>Lentibulariaceae</taxon>
        <taxon>Genlisea</taxon>
    </lineage>
</organism>
<dbReference type="InterPro" id="IPR001841">
    <property type="entry name" value="Znf_RING"/>
</dbReference>
<dbReference type="GO" id="GO:0061630">
    <property type="term" value="F:ubiquitin protein ligase activity"/>
    <property type="evidence" value="ECO:0007669"/>
    <property type="project" value="TreeGrafter"/>
</dbReference>
<dbReference type="PANTHER" id="PTHR45931:SF3">
    <property type="entry name" value="RING ZINC FINGER-CONTAINING PROTEIN"/>
    <property type="match status" value="1"/>
</dbReference>
<dbReference type="Gene3D" id="3.30.40.10">
    <property type="entry name" value="Zinc/RING finger domain, C3HC4 (zinc finger)"/>
    <property type="match status" value="1"/>
</dbReference>
<dbReference type="OrthoDB" id="8062037at2759"/>
<dbReference type="InterPro" id="IPR051834">
    <property type="entry name" value="RING_finger_E3_ligase"/>
</dbReference>
<evidence type="ECO:0000256" key="1">
    <source>
        <dbReference type="ARBA" id="ARBA00022723"/>
    </source>
</evidence>
<sequence>QSKRSEGLTPEALNSLPIELFNPSDEGNEPDIFKDCSICLESFSIGDELVRLHCGHGYHICCLYPWLQTCGDCPYCRQRINVS</sequence>
<evidence type="ECO:0000313" key="7">
    <source>
        <dbReference type="Proteomes" id="UP000015453"/>
    </source>
</evidence>
<dbReference type="EMBL" id="AUSU01001488">
    <property type="protein sequence ID" value="EPS70895.1"/>
    <property type="molecule type" value="Genomic_DNA"/>
</dbReference>
<dbReference type="PANTHER" id="PTHR45931">
    <property type="entry name" value="SI:CH211-59O9.10"/>
    <property type="match status" value="1"/>
</dbReference>
<dbReference type="SUPFAM" id="SSF57850">
    <property type="entry name" value="RING/U-box"/>
    <property type="match status" value="1"/>
</dbReference>
<evidence type="ECO:0000256" key="3">
    <source>
        <dbReference type="ARBA" id="ARBA00022833"/>
    </source>
</evidence>
<accession>S8CVQ7</accession>
<name>S8CVQ7_9LAMI</name>
<dbReference type="InterPro" id="IPR013083">
    <property type="entry name" value="Znf_RING/FYVE/PHD"/>
</dbReference>
<keyword evidence="7" id="KW-1185">Reference proteome</keyword>
<dbReference type="GO" id="GO:0008270">
    <property type="term" value="F:zinc ion binding"/>
    <property type="evidence" value="ECO:0007669"/>
    <property type="project" value="UniProtKB-KW"/>
</dbReference>
<reference evidence="6 7" key="1">
    <citation type="journal article" date="2013" name="BMC Genomics">
        <title>The miniature genome of a carnivorous plant Genlisea aurea contains a low number of genes and short non-coding sequences.</title>
        <authorList>
            <person name="Leushkin E.V."/>
            <person name="Sutormin R.A."/>
            <person name="Nabieva E.R."/>
            <person name="Penin A.A."/>
            <person name="Kondrashov A.S."/>
            <person name="Logacheva M.D."/>
        </authorList>
    </citation>
    <scope>NUCLEOTIDE SEQUENCE [LARGE SCALE GENOMIC DNA]</scope>
</reference>
<keyword evidence="2 4" id="KW-0863">Zinc-finger</keyword>